<dbReference type="RefSeq" id="WP_345698939.1">
    <property type="nucleotide sequence ID" value="NZ_BAABIS010000001.1"/>
</dbReference>
<name>A0ABP9E4P3_9ACTN</name>
<organism evidence="3 4">
    <name type="scientific">Kitasatospora terrestris</name>
    <dbReference type="NCBI Taxonomy" id="258051"/>
    <lineage>
        <taxon>Bacteria</taxon>
        <taxon>Bacillati</taxon>
        <taxon>Actinomycetota</taxon>
        <taxon>Actinomycetes</taxon>
        <taxon>Kitasatosporales</taxon>
        <taxon>Streptomycetaceae</taxon>
        <taxon>Kitasatospora</taxon>
    </lineage>
</organism>
<feature type="region of interest" description="Disordered" evidence="1">
    <location>
        <begin position="258"/>
        <end position="303"/>
    </location>
</feature>
<feature type="domain" description="DUF4097" evidence="2">
    <location>
        <begin position="55"/>
        <end position="271"/>
    </location>
</feature>
<protein>
    <submittedName>
        <fullName evidence="3">DUF4097 family beta strand repeat-containing protein</fullName>
    </submittedName>
</protein>
<evidence type="ECO:0000313" key="3">
    <source>
        <dbReference type="EMBL" id="GAA4864198.1"/>
    </source>
</evidence>
<sequence>MTQWTVDETTKISSEEPVSTLHVRIIEGAVNVVPTDGPARLEVSELKGEPLQVTLEDGVLTVTYKDLSWGEFGDAVKSVQSAKQFFGTLRRRRKAVVSLAVPADATVKIGTISADTTVSGITGEVSVQGASGGTTLVGLSGPTHVNTVSGDVDAEDLAGELRVNTVSGALTLVAGLAEKIQAKSVSGRITLDVEATTPTDISVGTVSGAVGIRLPSLADAKVEAGTTTGQLSSAFEELTLVSSWGAKRLSGQLGSGAGRLQATTVTGPVTIQRRPDTDEDGAAAPKELPAPADLGKTDLSKEL</sequence>
<dbReference type="EMBL" id="BAABIS010000001">
    <property type="protein sequence ID" value="GAA4864198.1"/>
    <property type="molecule type" value="Genomic_DNA"/>
</dbReference>
<comment type="caution">
    <text evidence="3">The sequence shown here is derived from an EMBL/GenBank/DDBJ whole genome shotgun (WGS) entry which is preliminary data.</text>
</comment>
<dbReference type="Pfam" id="PF13349">
    <property type="entry name" value="DUF4097"/>
    <property type="match status" value="1"/>
</dbReference>
<gene>
    <name evidence="3" type="ORF">GCM10023235_48100</name>
</gene>
<reference evidence="4" key="1">
    <citation type="journal article" date="2019" name="Int. J. Syst. Evol. Microbiol.">
        <title>The Global Catalogue of Microorganisms (GCM) 10K type strain sequencing project: providing services to taxonomists for standard genome sequencing and annotation.</title>
        <authorList>
            <consortium name="The Broad Institute Genomics Platform"/>
            <consortium name="The Broad Institute Genome Sequencing Center for Infectious Disease"/>
            <person name="Wu L."/>
            <person name="Ma J."/>
        </authorList>
    </citation>
    <scope>NUCLEOTIDE SEQUENCE [LARGE SCALE GENOMIC DNA]</scope>
    <source>
        <strain evidence="4">JCM 13006</strain>
    </source>
</reference>
<accession>A0ABP9E4P3</accession>
<evidence type="ECO:0000313" key="4">
    <source>
        <dbReference type="Proteomes" id="UP001501752"/>
    </source>
</evidence>
<dbReference type="Proteomes" id="UP001501752">
    <property type="component" value="Unassembled WGS sequence"/>
</dbReference>
<proteinExistence type="predicted"/>
<keyword evidence="4" id="KW-1185">Reference proteome</keyword>
<dbReference type="InterPro" id="IPR025164">
    <property type="entry name" value="Toastrack_DUF4097"/>
</dbReference>
<evidence type="ECO:0000256" key="1">
    <source>
        <dbReference type="SAM" id="MobiDB-lite"/>
    </source>
</evidence>
<evidence type="ECO:0000259" key="2">
    <source>
        <dbReference type="Pfam" id="PF13349"/>
    </source>
</evidence>